<evidence type="ECO:0008006" key="5">
    <source>
        <dbReference type="Google" id="ProtNLM"/>
    </source>
</evidence>
<organism evidence="3 4">
    <name type="scientific">Reticulomyxa filosa</name>
    <dbReference type="NCBI Taxonomy" id="46433"/>
    <lineage>
        <taxon>Eukaryota</taxon>
        <taxon>Sar</taxon>
        <taxon>Rhizaria</taxon>
        <taxon>Retaria</taxon>
        <taxon>Foraminifera</taxon>
        <taxon>Monothalamids</taxon>
        <taxon>Reticulomyxidae</taxon>
        <taxon>Reticulomyxa</taxon>
    </lineage>
</organism>
<dbReference type="EMBL" id="ASPP01005672">
    <property type="protein sequence ID" value="ETO30108.1"/>
    <property type="molecule type" value="Genomic_DNA"/>
</dbReference>
<proteinExistence type="predicted"/>
<sequence length="578" mass="68503">MLNEKDTKEKEMQMLLSAPTETEQIVSAFASLPSNAVTVNVIEWMKQGTVMVWRKKKCVATILKQGQHGRPKYRLFELSNDNLWLQWYSDQKTLLESKLFVPSFDNVYNIKHLFSKKKKKKVILKIGIGEESEMENENLQKCSLTIQYTCFAKTRKVSKLNITCKQVEDANLWYFGLSNLVLLCRFVFFSSLFFFFFFKKKGRKNKTKQKMQRQGNNVTTVHHLEATIQKHNSIDHAVVLYALQELSCNCVQNIAYVSTTIHVCVFNRQYEQNFEKLLKMYHNLHRQYKRSVDLFRQLELSPTVDPTKPVFGQIKTVLQSFHQRLAQICDQLQQYCTLFLSPLSDADHPHRYDTPLFDRYSRFAQNMTKTNKSNWITFESEEENESEIEHESEDGDVNVHQEEEDDEKYKNEDEEDDEEDNETADGHKEKIAKETIETEDSQSPKEISKNRYQLLADIHVQLISIFIDLHAWMSKIQIVTFFPYFRSFYVCFYFTFFHIFICIFCDCKLFSIHAICRNRFPTLPTKSFHTQEKAQKWAVLLRKEKKKRVILKTHITKDLRNPLQRKMLQTDKKKKVEK</sequence>
<keyword evidence="2" id="KW-1133">Transmembrane helix</keyword>
<feature type="compositionally biased region" description="Acidic residues" evidence="1">
    <location>
        <begin position="379"/>
        <end position="396"/>
    </location>
</feature>
<dbReference type="SUPFAM" id="SSF50729">
    <property type="entry name" value="PH domain-like"/>
    <property type="match status" value="1"/>
</dbReference>
<dbReference type="Proteomes" id="UP000023152">
    <property type="component" value="Unassembled WGS sequence"/>
</dbReference>
<evidence type="ECO:0000313" key="4">
    <source>
        <dbReference type="Proteomes" id="UP000023152"/>
    </source>
</evidence>
<feature type="compositionally biased region" description="Basic and acidic residues" evidence="1">
    <location>
        <begin position="397"/>
        <end position="411"/>
    </location>
</feature>
<dbReference type="InterPro" id="IPR011993">
    <property type="entry name" value="PH-like_dom_sf"/>
</dbReference>
<feature type="compositionally biased region" description="Acidic residues" evidence="1">
    <location>
        <begin position="412"/>
        <end position="423"/>
    </location>
</feature>
<comment type="caution">
    <text evidence="3">The sequence shown here is derived from an EMBL/GenBank/DDBJ whole genome shotgun (WGS) entry which is preliminary data.</text>
</comment>
<feature type="transmembrane region" description="Helical" evidence="2">
    <location>
        <begin position="484"/>
        <end position="505"/>
    </location>
</feature>
<protein>
    <recommendedName>
        <fullName evidence="5">PH domain-containing protein</fullName>
    </recommendedName>
</protein>
<dbReference type="Gene3D" id="2.30.29.30">
    <property type="entry name" value="Pleckstrin-homology domain (PH domain)/Phosphotyrosine-binding domain (PTB)"/>
    <property type="match status" value="1"/>
</dbReference>
<evidence type="ECO:0000313" key="3">
    <source>
        <dbReference type="EMBL" id="ETO30108.1"/>
    </source>
</evidence>
<name>X6NW47_RETFI</name>
<feature type="transmembrane region" description="Helical" evidence="2">
    <location>
        <begin position="172"/>
        <end position="198"/>
    </location>
</feature>
<reference evidence="3 4" key="1">
    <citation type="journal article" date="2013" name="Curr. Biol.">
        <title>The Genome of the Foraminiferan Reticulomyxa filosa.</title>
        <authorList>
            <person name="Glockner G."/>
            <person name="Hulsmann N."/>
            <person name="Schleicher M."/>
            <person name="Noegel A.A."/>
            <person name="Eichinger L."/>
            <person name="Gallinger C."/>
            <person name="Pawlowski J."/>
            <person name="Sierra R."/>
            <person name="Euteneuer U."/>
            <person name="Pillet L."/>
            <person name="Moustafa A."/>
            <person name="Platzer M."/>
            <person name="Groth M."/>
            <person name="Szafranski K."/>
            <person name="Schliwa M."/>
        </authorList>
    </citation>
    <scope>NUCLEOTIDE SEQUENCE [LARGE SCALE GENOMIC DNA]</scope>
</reference>
<evidence type="ECO:0000256" key="1">
    <source>
        <dbReference type="SAM" id="MobiDB-lite"/>
    </source>
</evidence>
<evidence type="ECO:0000256" key="2">
    <source>
        <dbReference type="SAM" id="Phobius"/>
    </source>
</evidence>
<gene>
    <name evidence="3" type="ORF">RFI_07011</name>
</gene>
<accession>X6NW47</accession>
<dbReference type="AlphaFoldDB" id="X6NW47"/>
<keyword evidence="4" id="KW-1185">Reference proteome</keyword>
<keyword evidence="2" id="KW-0472">Membrane</keyword>
<feature type="compositionally biased region" description="Basic and acidic residues" evidence="1">
    <location>
        <begin position="424"/>
        <end position="444"/>
    </location>
</feature>
<keyword evidence="2" id="KW-0812">Transmembrane</keyword>
<feature type="region of interest" description="Disordered" evidence="1">
    <location>
        <begin position="374"/>
        <end position="444"/>
    </location>
</feature>